<dbReference type="PIRSF" id="PIRSF016789">
    <property type="entry name" value="DUF454"/>
    <property type="match status" value="1"/>
</dbReference>
<comment type="subcellular location">
    <subcellularLocation>
        <location evidence="1">Cell inner membrane</location>
        <topology evidence="1">Multi-pass membrane protein</topology>
    </subcellularLocation>
</comment>
<keyword evidence="2" id="KW-1133">Transmembrane helix</keyword>
<dbReference type="Pfam" id="PF04304">
    <property type="entry name" value="DUF454"/>
    <property type="match status" value="1"/>
</dbReference>
<organism evidence="3 4">
    <name type="scientific">Marinobacter zhanjiangensis</name>
    <dbReference type="NCBI Taxonomy" id="578215"/>
    <lineage>
        <taxon>Bacteria</taxon>
        <taxon>Pseudomonadati</taxon>
        <taxon>Pseudomonadota</taxon>
        <taxon>Gammaproteobacteria</taxon>
        <taxon>Pseudomonadales</taxon>
        <taxon>Marinobacteraceae</taxon>
        <taxon>Marinobacter</taxon>
    </lineage>
</organism>
<dbReference type="EMBL" id="BMXV01000006">
    <property type="protein sequence ID" value="GGY78684.1"/>
    <property type="molecule type" value="Genomic_DNA"/>
</dbReference>
<keyword evidence="2" id="KW-0812">Transmembrane</keyword>
<dbReference type="PANTHER" id="PTHR35813">
    <property type="entry name" value="INNER MEMBRANE PROTEIN YBAN"/>
    <property type="match status" value="1"/>
</dbReference>
<protein>
    <recommendedName>
        <fullName evidence="1">Inner membrane protein</fullName>
    </recommendedName>
</protein>
<keyword evidence="4" id="KW-1185">Reference proteome</keyword>
<name>A0ABQ3B754_9GAMM</name>
<accession>A0ABQ3B754</accession>
<gene>
    <name evidence="3" type="ORF">GCM10007071_27580</name>
</gene>
<evidence type="ECO:0000313" key="4">
    <source>
        <dbReference type="Proteomes" id="UP000601597"/>
    </source>
</evidence>
<feature type="transmembrane region" description="Helical" evidence="2">
    <location>
        <begin position="96"/>
        <end position="114"/>
    </location>
</feature>
<keyword evidence="1" id="KW-0997">Cell inner membrane</keyword>
<evidence type="ECO:0000256" key="1">
    <source>
        <dbReference type="PIRNR" id="PIRNR016789"/>
    </source>
</evidence>
<feature type="transmembrane region" description="Helical" evidence="2">
    <location>
        <begin position="7"/>
        <end position="25"/>
    </location>
</feature>
<comment type="caution">
    <text evidence="3">The sequence shown here is derived from an EMBL/GenBank/DDBJ whole genome shotgun (WGS) entry which is preliminary data.</text>
</comment>
<proteinExistence type="predicted"/>
<evidence type="ECO:0000256" key="2">
    <source>
        <dbReference type="SAM" id="Phobius"/>
    </source>
</evidence>
<sequence>MRKTGYRLLAYISLMLGVAGIALPLLPTTPFVLLAAWSASRGSPAFEAWLHDHRRFGPIIRNWREKQAVPLQAKWIAAALLASSWALLRLSGMPPAGLVVAGLFFTGLVVFLFTRPSA</sequence>
<dbReference type="InterPro" id="IPR007401">
    <property type="entry name" value="DUF454"/>
</dbReference>
<reference evidence="4" key="1">
    <citation type="journal article" date="2019" name="Int. J. Syst. Evol. Microbiol.">
        <title>The Global Catalogue of Microorganisms (GCM) 10K type strain sequencing project: providing services to taxonomists for standard genome sequencing and annotation.</title>
        <authorList>
            <consortium name="The Broad Institute Genomics Platform"/>
            <consortium name="The Broad Institute Genome Sequencing Center for Infectious Disease"/>
            <person name="Wu L."/>
            <person name="Ma J."/>
        </authorList>
    </citation>
    <scope>NUCLEOTIDE SEQUENCE [LARGE SCALE GENOMIC DNA]</scope>
    <source>
        <strain evidence="4">KCTC 22280</strain>
    </source>
</reference>
<dbReference type="Proteomes" id="UP000601597">
    <property type="component" value="Unassembled WGS sequence"/>
</dbReference>
<dbReference type="PANTHER" id="PTHR35813:SF1">
    <property type="entry name" value="INNER MEMBRANE PROTEIN YBAN"/>
    <property type="match status" value="1"/>
</dbReference>
<keyword evidence="1 2" id="KW-0472">Membrane</keyword>
<keyword evidence="1" id="KW-1003">Cell membrane</keyword>
<dbReference type="RefSeq" id="WP_189577363.1">
    <property type="nucleotide sequence ID" value="NZ_BMXV01000006.1"/>
</dbReference>
<evidence type="ECO:0000313" key="3">
    <source>
        <dbReference type="EMBL" id="GGY78684.1"/>
    </source>
</evidence>